<feature type="compositionally biased region" description="Low complexity" evidence="1">
    <location>
        <begin position="404"/>
        <end position="426"/>
    </location>
</feature>
<evidence type="ECO:0000313" key="2">
    <source>
        <dbReference type="EMBL" id="KAK1926024.1"/>
    </source>
</evidence>
<feature type="compositionally biased region" description="Polar residues" evidence="1">
    <location>
        <begin position="89"/>
        <end position="98"/>
    </location>
</feature>
<feature type="region of interest" description="Disordered" evidence="1">
    <location>
        <begin position="378"/>
        <end position="429"/>
    </location>
</feature>
<feature type="region of interest" description="Disordered" evidence="1">
    <location>
        <begin position="84"/>
        <end position="112"/>
    </location>
</feature>
<reference evidence="2" key="1">
    <citation type="submission" date="2023-02" db="EMBL/GenBank/DDBJ databases">
        <title>Identification and recombinant expression of a fungal hydrolase from Papiliotrema laurentii that hydrolyzes apple cutin and clears colloidal polyester polyurethane.</title>
        <authorList>
            <consortium name="DOE Joint Genome Institute"/>
            <person name="Roman V.A."/>
            <person name="Bojanowski C."/>
            <person name="Crable B.R."/>
            <person name="Wagner D.N."/>
            <person name="Hung C.S."/>
            <person name="Nadeau L.J."/>
            <person name="Schratz L."/>
            <person name="Haridas S."/>
            <person name="Pangilinan J."/>
            <person name="Lipzen A."/>
            <person name="Na H."/>
            <person name="Yan M."/>
            <person name="Ng V."/>
            <person name="Grigoriev I.V."/>
            <person name="Spatafora J.W."/>
            <person name="Barlow D."/>
            <person name="Biffinger J."/>
            <person name="Kelley-Loughnane N."/>
            <person name="Varaljay V.A."/>
            <person name="Crookes-Goodson W.J."/>
        </authorList>
    </citation>
    <scope>NUCLEOTIDE SEQUENCE</scope>
    <source>
        <strain evidence="2">5307AH</strain>
    </source>
</reference>
<keyword evidence="3" id="KW-1185">Reference proteome</keyword>
<evidence type="ECO:0000313" key="3">
    <source>
        <dbReference type="Proteomes" id="UP001182556"/>
    </source>
</evidence>
<evidence type="ECO:0000256" key="1">
    <source>
        <dbReference type="SAM" id="MobiDB-lite"/>
    </source>
</evidence>
<feature type="region of interest" description="Disordered" evidence="1">
    <location>
        <begin position="514"/>
        <end position="547"/>
    </location>
</feature>
<name>A0AAD9FTI2_PAPLA</name>
<dbReference type="AlphaFoldDB" id="A0AAD9FTI2"/>
<protein>
    <submittedName>
        <fullName evidence="2">Uncharacterized protein</fullName>
    </submittedName>
</protein>
<dbReference type="Proteomes" id="UP001182556">
    <property type="component" value="Unassembled WGS sequence"/>
</dbReference>
<accession>A0AAD9FTI2</accession>
<gene>
    <name evidence="2" type="ORF">DB88DRAFT_544328</name>
</gene>
<feature type="compositionally biased region" description="Pro residues" evidence="1">
    <location>
        <begin position="515"/>
        <end position="527"/>
    </location>
</feature>
<dbReference type="EMBL" id="JAODAN010000002">
    <property type="protein sequence ID" value="KAK1926024.1"/>
    <property type="molecule type" value="Genomic_DNA"/>
</dbReference>
<proteinExistence type="predicted"/>
<comment type="caution">
    <text evidence="2">The sequence shown here is derived from an EMBL/GenBank/DDBJ whole genome shotgun (WGS) entry which is preliminary data.</text>
</comment>
<organism evidence="2 3">
    <name type="scientific">Papiliotrema laurentii</name>
    <name type="common">Cryptococcus laurentii</name>
    <dbReference type="NCBI Taxonomy" id="5418"/>
    <lineage>
        <taxon>Eukaryota</taxon>
        <taxon>Fungi</taxon>
        <taxon>Dikarya</taxon>
        <taxon>Basidiomycota</taxon>
        <taxon>Agaricomycotina</taxon>
        <taxon>Tremellomycetes</taxon>
        <taxon>Tremellales</taxon>
        <taxon>Rhynchogastremaceae</taxon>
        <taxon>Papiliotrema</taxon>
    </lineage>
</organism>
<sequence>MSRLRITLEEDGVKGELIDGTGVVRSERIPFNDEELVETQAAALTVPTLFTFLQRLLDSVQLELPRVEEVLPVVWSYSATLSFDADRSPQPSSPTTLTGPAPSAHPPPPFPRTISLADALSRLLALSTAPLDTQDSDPASVIDKVERYSSCKTGSYWSKRYDEFRPRLLFHSQSSAIPSSLHFHSESTPSTSQTRSPTYVSTSSLDSLVVPISEESIDTFGLPGGTVVRFENQAWWVWEDTRHAGVRIALRDRLANGKWSQFDQTIGILPPGGTLGLDDKAFMISSGRPIPQQSISDPPIRFEGGQPVGSFRDPRADIRCVVESQAFALADVLDMLDLGDLITDTLIVRADWMGPSTLRLFAQVTGISIVPYPLTETGPNSLSSPTASDQTHTPTPLTPPSHPTNPSLLHSPAPSSGPSSPVGFASNTLSEPSQKIMAAHDLPTPVSSPIHPRPPCRIPLETASQEGNDVSTAPCYLPPLMMQLGSWESTLYPALREEYRRLRDIADRGLVRRPLPSPPCTLPPSPLPKTMSPLERRGVPASRSMYD</sequence>
<feature type="compositionally biased region" description="Polar residues" evidence="1">
    <location>
        <begin position="378"/>
        <end position="390"/>
    </location>
</feature>